<dbReference type="AlphaFoldDB" id="A0A1G6CA31"/>
<evidence type="ECO:0000256" key="1">
    <source>
        <dbReference type="ARBA" id="ARBA00009437"/>
    </source>
</evidence>
<dbReference type="InterPro" id="IPR000847">
    <property type="entry name" value="LysR_HTH_N"/>
</dbReference>
<keyword evidence="3 6" id="KW-0238">DNA-binding</keyword>
<dbReference type="InterPro" id="IPR005119">
    <property type="entry name" value="LysR_subst-bd"/>
</dbReference>
<keyword evidence="4" id="KW-0804">Transcription</keyword>
<dbReference type="InterPro" id="IPR036388">
    <property type="entry name" value="WH-like_DNA-bd_sf"/>
</dbReference>
<dbReference type="Proteomes" id="UP000199228">
    <property type="component" value="Unassembled WGS sequence"/>
</dbReference>
<evidence type="ECO:0000256" key="4">
    <source>
        <dbReference type="ARBA" id="ARBA00023163"/>
    </source>
</evidence>
<accession>A0A1G6CA31</accession>
<dbReference type="Gene3D" id="1.10.10.10">
    <property type="entry name" value="Winged helix-like DNA-binding domain superfamily/Winged helix DNA-binding domain"/>
    <property type="match status" value="1"/>
</dbReference>
<reference evidence="6 7" key="1">
    <citation type="submission" date="2016-10" db="EMBL/GenBank/DDBJ databases">
        <authorList>
            <person name="de Groot N.N."/>
        </authorList>
    </citation>
    <scope>NUCLEOTIDE SEQUENCE [LARGE SCALE GENOMIC DNA]</scope>
    <source>
        <strain evidence="6 7">DSM 3217</strain>
    </source>
</reference>
<dbReference type="Gene3D" id="3.40.190.290">
    <property type="match status" value="1"/>
</dbReference>
<dbReference type="FunFam" id="1.10.10.10:FF:000001">
    <property type="entry name" value="LysR family transcriptional regulator"/>
    <property type="match status" value="1"/>
</dbReference>
<name>A0A1G6CA31_EUBOX</name>
<dbReference type="SUPFAM" id="SSF46785">
    <property type="entry name" value="Winged helix' DNA-binding domain"/>
    <property type="match status" value="1"/>
</dbReference>
<organism evidence="6 7">
    <name type="scientific">Eubacterium oxidoreducens</name>
    <dbReference type="NCBI Taxonomy" id="1732"/>
    <lineage>
        <taxon>Bacteria</taxon>
        <taxon>Bacillati</taxon>
        <taxon>Bacillota</taxon>
        <taxon>Clostridia</taxon>
        <taxon>Eubacteriales</taxon>
        <taxon>Eubacteriaceae</taxon>
        <taxon>Eubacterium</taxon>
    </lineage>
</organism>
<proteinExistence type="inferred from homology"/>
<sequence length="292" mass="33861">MISNRQLEVFVTVYEEKSMTNAGKKLFMTQPAVSQAIREIEAYYGVTLFERVGSKLYVTRSGETMYFYAKRIFTLFEEMNTEMCNVQGVREITVGVNISAGTELVRTYINRFHEEYPQIKVRVKVSRSSVLEKWLKEQELDFAIWEDLVQKADYLVQEPYYKDKIVVVASKDHPLVARENLVLKDLENQPFLLRERGAGVREKFEQLMRLNDMAVDILWESTSTKALVKAAQEGYGIAVLPYLLVKEYVENGSLVELAITDVSLKRNLNIVYHKDKVFSEPLQRLMDIVRES</sequence>
<dbReference type="GO" id="GO:0003700">
    <property type="term" value="F:DNA-binding transcription factor activity"/>
    <property type="evidence" value="ECO:0007669"/>
    <property type="project" value="InterPro"/>
</dbReference>
<dbReference type="PRINTS" id="PR00039">
    <property type="entry name" value="HTHLYSR"/>
</dbReference>
<dbReference type="Pfam" id="PF00126">
    <property type="entry name" value="HTH_1"/>
    <property type="match status" value="1"/>
</dbReference>
<dbReference type="RefSeq" id="WP_090174414.1">
    <property type="nucleotide sequence ID" value="NZ_FMXR01000017.1"/>
</dbReference>
<comment type="similarity">
    <text evidence="1">Belongs to the LysR transcriptional regulatory family.</text>
</comment>
<gene>
    <name evidence="6" type="ORF">SAMN02910417_02214</name>
</gene>
<dbReference type="PANTHER" id="PTHR30126:SF40">
    <property type="entry name" value="HTH-TYPE TRANSCRIPTIONAL REGULATOR GLTR"/>
    <property type="match status" value="1"/>
</dbReference>
<evidence type="ECO:0000256" key="2">
    <source>
        <dbReference type="ARBA" id="ARBA00023015"/>
    </source>
</evidence>
<feature type="domain" description="HTH lysR-type" evidence="5">
    <location>
        <begin position="2"/>
        <end position="59"/>
    </location>
</feature>
<dbReference type="EMBL" id="FMXR01000017">
    <property type="protein sequence ID" value="SDB29737.1"/>
    <property type="molecule type" value="Genomic_DNA"/>
</dbReference>
<dbReference type="InterPro" id="IPR036390">
    <property type="entry name" value="WH_DNA-bd_sf"/>
</dbReference>
<dbReference type="OrthoDB" id="119203at2"/>
<evidence type="ECO:0000313" key="6">
    <source>
        <dbReference type="EMBL" id="SDB29737.1"/>
    </source>
</evidence>
<dbReference type="PROSITE" id="PS50931">
    <property type="entry name" value="HTH_LYSR"/>
    <property type="match status" value="1"/>
</dbReference>
<dbReference type="SUPFAM" id="SSF53850">
    <property type="entry name" value="Periplasmic binding protein-like II"/>
    <property type="match status" value="1"/>
</dbReference>
<dbReference type="STRING" id="1732.SAMN02910417_02214"/>
<dbReference type="PANTHER" id="PTHR30126">
    <property type="entry name" value="HTH-TYPE TRANSCRIPTIONAL REGULATOR"/>
    <property type="match status" value="1"/>
</dbReference>
<dbReference type="Pfam" id="PF03466">
    <property type="entry name" value="LysR_substrate"/>
    <property type="match status" value="1"/>
</dbReference>
<evidence type="ECO:0000256" key="3">
    <source>
        <dbReference type="ARBA" id="ARBA00023125"/>
    </source>
</evidence>
<keyword evidence="7" id="KW-1185">Reference proteome</keyword>
<dbReference type="GO" id="GO:0000976">
    <property type="term" value="F:transcription cis-regulatory region binding"/>
    <property type="evidence" value="ECO:0007669"/>
    <property type="project" value="TreeGrafter"/>
</dbReference>
<evidence type="ECO:0000313" key="7">
    <source>
        <dbReference type="Proteomes" id="UP000199228"/>
    </source>
</evidence>
<keyword evidence="2" id="KW-0805">Transcription regulation</keyword>
<evidence type="ECO:0000259" key="5">
    <source>
        <dbReference type="PROSITE" id="PS50931"/>
    </source>
</evidence>
<protein>
    <submittedName>
        <fullName evidence="6">DNA-binding transcriptional regulator, LysR family</fullName>
    </submittedName>
</protein>